<dbReference type="Gene3D" id="1.20.1070.10">
    <property type="entry name" value="Rhodopsin 7-helix transmembrane proteins"/>
    <property type="match status" value="1"/>
</dbReference>
<evidence type="ECO:0000256" key="11">
    <source>
        <dbReference type="SAM" id="Phobius"/>
    </source>
</evidence>
<dbReference type="PANTHER" id="PTHR45695:SF23">
    <property type="entry name" value="GALANIN-LIKE G-PROTEIN COUPLED RECEPTOR NPR-9"/>
    <property type="match status" value="1"/>
</dbReference>
<keyword evidence="4 11" id="KW-1133">Transmembrane helix</keyword>
<keyword evidence="9" id="KW-0325">Glycoprotein</keyword>
<dbReference type="AlphaFoldDB" id="A0A915KND2"/>
<keyword evidence="2" id="KW-1003">Cell membrane</keyword>
<keyword evidence="3 11" id="KW-0812">Transmembrane</keyword>
<reference evidence="14" key="1">
    <citation type="submission" date="2022-11" db="UniProtKB">
        <authorList>
            <consortium name="WormBaseParasite"/>
        </authorList>
    </citation>
    <scope>IDENTIFICATION</scope>
</reference>
<evidence type="ECO:0000259" key="12">
    <source>
        <dbReference type="PROSITE" id="PS50262"/>
    </source>
</evidence>
<name>A0A915KND2_ROMCU</name>
<proteinExistence type="predicted"/>
<dbReference type="Pfam" id="PF00001">
    <property type="entry name" value="7tm_1"/>
    <property type="match status" value="1"/>
</dbReference>
<evidence type="ECO:0000256" key="8">
    <source>
        <dbReference type="ARBA" id="ARBA00023170"/>
    </source>
</evidence>
<keyword evidence="6 11" id="KW-0472">Membrane</keyword>
<accession>A0A915KND2</accession>
<dbReference type="PRINTS" id="PR00237">
    <property type="entry name" value="GPCRRHODOPSN"/>
</dbReference>
<dbReference type="Proteomes" id="UP000887565">
    <property type="component" value="Unplaced"/>
</dbReference>
<keyword evidence="10" id="KW-0807">Transducer</keyword>
<evidence type="ECO:0000256" key="2">
    <source>
        <dbReference type="ARBA" id="ARBA00022475"/>
    </source>
</evidence>
<evidence type="ECO:0000256" key="3">
    <source>
        <dbReference type="ARBA" id="ARBA00022692"/>
    </source>
</evidence>
<dbReference type="OMA" id="VMFAICK"/>
<evidence type="ECO:0000313" key="14">
    <source>
        <dbReference type="WBParaSite" id="nRc.2.0.1.t40352-RA"/>
    </source>
</evidence>
<feature type="transmembrane region" description="Helical" evidence="11">
    <location>
        <begin position="12"/>
        <end position="37"/>
    </location>
</feature>
<keyword evidence="8" id="KW-0675">Receptor</keyword>
<keyword evidence="7" id="KW-1015">Disulfide bond</keyword>
<evidence type="ECO:0000256" key="1">
    <source>
        <dbReference type="ARBA" id="ARBA00004651"/>
    </source>
</evidence>
<dbReference type="GO" id="GO:0004930">
    <property type="term" value="F:G protein-coupled receptor activity"/>
    <property type="evidence" value="ECO:0007669"/>
    <property type="project" value="UniProtKB-KW"/>
</dbReference>
<evidence type="ECO:0000256" key="10">
    <source>
        <dbReference type="ARBA" id="ARBA00023224"/>
    </source>
</evidence>
<feature type="transmembrane region" description="Helical" evidence="11">
    <location>
        <begin position="137"/>
        <end position="161"/>
    </location>
</feature>
<evidence type="ECO:0000256" key="9">
    <source>
        <dbReference type="ARBA" id="ARBA00023180"/>
    </source>
</evidence>
<keyword evidence="5" id="KW-0297">G-protein coupled receptor</keyword>
<evidence type="ECO:0000256" key="5">
    <source>
        <dbReference type="ARBA" id="ARBA00023040"/>
    </source>
</evidence>
<comment type="subcellular location">
    <subcellularLocation>
        <location evidence="1">Cell membrane</location>
        <topology evidence="1">Multi-pass membrane protein</topology>
    </subcellularLocation>
</comment>
<evidence type="ECO:0000313" key="13">
    <source>
        <dbReference type="Proteomes" id="UP000887565"/>
    </source>
</evidence>
<dbReference type="GO" id="GO:0005886">
    <property type="term" value="C:plasma membrane"/>
    <property type="evidence" value="ECO:0007669"/>
    <property type="project" value="UniProtKB-SubCell"/>
</dbReference>
<dbReference type="PANTHER" id="PTHR45695">
    <property type="entry name" value="LEUCOKININ RECEPTOR-RELATED"/>
    <property type="match status" value="1"/>
</dbReference>
<dbReference type="SUPFAM" id="SSF81321">
    <property type="entry name" value="Family A G protein-coupled receptor-like"/>
    <property type="match status" value="1"/>
</dbReference>
<evidence type="ECO:0000256" key="7">
    <source>
        <dbReference type="ARBA" id="ARBA00023157"/>
    </source>
</evidence>
<protein>
    <submittedName>
        <fullName evidence="14">G-protein coupled receptors family 1 profile domain-containing protein</fullName>
    </submittedName>
</protein>
<feature type="transmembrane region" description="Helical" evidence="11">
    <location>
        <begin position="95"/>
        <end position="117"/>
    </location>
</feature>
<evidence type="ECO:0000256" key="6">
    <source>
        <dbReference type="ARBA" id="ARBA00023136"/>
    </source>
</evidence>
<dbReference type="InterPro" id="IPR017452">
    <property type="entry name" value="GPCR_Rhodpsn_7TM"/>
</dbReference>
<keyword evidence="13" id="KW-1185">Reference proteome</keyword>
<evidence type="ECO:0000256" key="4">
    <source>
        <dbReference type="ARBA" id="ARBA00022989"/>
    </source>
</evidence>
<organism evidence="13 14">
    <name type="scientific">Romanomermis culicivorax</name>
    <name type="common">Nematode worm</name>
    <dbReference type="NCBI Taxonomy" id="13658"/>
    <lineage>
        <taxon>Eukaryota</taxon>
        <taxon>Metazoa</taxon>
        <taxon>Ecdysozoa</taxon>
        <taxon>Nematoda</taxon>
        <taxon>Enoplea</taxon>
        <taxon>Dorylaimia</taxon>
        <taxon>Mermithida</taxon>
        <taxon>Mermithoidea</taxon>
        <taxon>Mermithidae</taxon>
        <taxon>Romanomermis</taxon>
    </lineage>
</organism>
<dbReference type="InterPro" id="IPR000276">
    <property type="entry name" value="GPCR_Rhodpsn"/>
</dbReference>
<feature type="domain" description="G-protein coupled receptors family 1 profile" evidence="12">
    <location>
        <begin position="1"/>
        <end position="158"/>
    </location>
</feature>
<dbReference type="WBParaSite" id="nRc.2.0.1.t40352-RA">
    <property type="protein sequence ID" value="nRc.2.0.1.t40352-RA"/>
    <property type="gene ID" value="nRc.2.0.1.g40352"/>
</dbReference>
<dbReference type="PROSITE" id="PS50262">
    <property type="entry name" value="G_PROTEIN_RECEP_F1_2"/>
    <property type="match status" value="1"/>
</dbReference>
<sequence length="337" mass="37886">MVKGKASEASVHWYFIGFSVFGYFVPLLLTSVLYIFLLHSLWSRKPHSLRSSTPSRIIPPFAYMTPRHRLTNGRSAGGGCYLKTISESAKSKRKVTWMVTAVILTFAVCWLPLNVTFIQTALAYRQNRPVKGSKGQAIFMIFSQVLAYSNSCANPILYAFMSSNFRKGFSRMLSVLACKISTNWNLNNNTNYNTTNNNNHAQHNQNYLLQNSLNTTNTVNNNNSNKNCSNRKIGAKNPLLDEEEEMGRFSPKISSNNVNDGFYQSGTSSTIILVAKSSNSSKQSLLVKRAPPLIVGNSTMNKFFPHPRSSKNNQDDVIVNDRDFIDNQLMHEDDVLL</sequence>